<dbReference type="PRINTS" id="PR00360">
    <property type="entry name" value="C2DOMAIN"/>
</dbReference>
<keyword evidence="1" id="KW-0479">Metal-binding</keyword>
<dbReference type="GeneTree" id="ENSGT00940000166345"/>
<dbReference type="InterPro" id="IPR043566">
    <property type="entry name" value="Rabphilin/DOC2/Noc2"/>
</dbReference>
<evidence type="ECO:0000256" key="2">
    <source>
        <dbReference type="ARBA" id="ARBA00022737"/>
    </source>
</evidence>
<evidence type="ECO:0000256" key="1">
    <source>
        <dbReference type="ARBA" id="ARBA00022723"/>
    </source>
</evidence>
<feature type="compositionally biased region" description="Basic and acidic residues" evidence="4">
    <location>
        <begin position="46"/>
        <end position="56"/>
    </location>
</feature>
<feature type="domain" description="C2" evidence="5">
    <location>
        <begin position="237"/>
        <end position="371"/>
    </location>
</feature>
<dbReference type="SUPFAM" id="SSF49562">
    <property type="entry name" value="C2 domain (Calcium/lipid-binding domain, CaLB)"/>
    <property type="match status" value="2"/>
</dbReference>
<feature type="region of interest" description="Disordered" evidence="4">
    <location>
        <begin position="37"/>
        <end position="94"/>
    </location>
</feature>
<dbReference type="CDD" id="cd08384">
    <property type="entry name" value="C2B_Rabphilin_Doc2"/>
    <property type="match status" value="1"/>
</dbReference>
<dbReference type="InterPro" id="IPR001565">
    <property type="entry name" value="Synaptotagmin"/>
</dbReference>
<dbReference type="Gene3D" id="2.60.40.150">
    <property type="entry name" value="C2 domain"/>
    <property type="match status" value="2"/>
</dbReference>
<feature type="compositionally biased region" description="Basic and acidic residues" evidence="4">
    <location>
        <begin position="66"/>
        <end position="81"/>
    </location>
</feature>
<dbReference type="InterPro" id="IPR000008">
    <property type="entry name" value="C2_dom"/>
</dbReference>
<keyword evidence="2" id="KW-0677">Repeat</keyword>
<dbReference type="GO" id="GO:0098793">
    <property type="term" value="C:presynapse"/>
    <property type="evidence" value="ECO:0007669"/>
    <property type="project" value="GOC"/>
</dbReference>
<proteinExistence type="predicted"/>
<dbReference type="GO" id="GO:0017158">
    <property type="term" value="P:regulation of calcium ion-dependent exocytosis"/>
    <property type="evidence" value="ECO:0007669"/>
    <property type="project" value="TreeGrafter"/>
</dbReference>
<dbReference type="PROSITE" id="PS50004">
    <property type="entry name" value="C2"/>
    <property type="match status" value="2"/>
</dbReference>
<dbReference type="SMART" id="SM00239">
    <property type="entry name" value="C2"/>
    <property type="match status" value="2"/>
</dbReference>
<feature type="domain" description="C2" evidence="5">
    <location>
        <begin position="105"/>
        <end position="229"/>
    </location>
</feature>
<dbReference type="GO" id="GO:0046872">
    <property type="term" value="F:metal ion binding"/>
    <property type="evidence" value="ECO:0007669"/>
    <property type="project" value="UniProtKB-KW"/>
</dbReference>
<evidence type="ECO:0000256" key="4">
    <source>
        <dbReference type="SAM" id="MobiDB-lite"/>
    </source>
</evidence>
<dbReference type="InterPro" id="IPR047022">
    <property type="entry name" value="Rabphilin_Doc2_C2A"/>
</dbReference>
<organism evidence="6">
    <name type="scientific">Stegastes partitus</name>
    <name type="common">bicolor damselfish</name>
    <dbReference type="NCBI Taxonomy" id="144197"/>
    <lineage>
        <taxon>Eukaryota</taxon>
        <taxon>Metazoa</taxon>
        <taxon>Chordata</taxon>
        <taxon>Craniata</taxon>
        <taxon>Vertebrata</taxon>
        <taxon>Euteleostomi</taxon>
        <taxon>Actinopterygii</taxon>
        <taxon>Neopterygii</taxon>
        <taxon>Teleostei</taxon>
        <taxon>Neoteleostei</taxon>
        <taxon>Acanthomorphata</taxon>
        <taxon>Ovalentaria</taxon>
        <taxon>Pomacentridae</taxon>
        <taxon>Stegastes</taxon>
    </lineage>
</organism>
<protein>
    <submittedName>
        <fullName evidence="6">Double C2-like domain-containing protein beta</fullName>
    </submittedName>
</protein>
<dbReference type="FunFam" id="2.60.40.150:FF:000032">
    <property type="entry name" value="Double c2-like domain-containing"/>
    <property type="match status" value="1"/>
</dbReference>
<accession>A0A3B4Z6F8</accession>
<dbReference type="GO" id="GO:0061669">
    <property type="term" value="P:spontaneous neurotransmitter secretion"/>
    <property type="evidence" value="ECO:0007669"/>
    <property type="project" value="TreeGrafter"/>
</dbReference>
<evidence type="ECO:0000313" key="6">
    <source>
        <dbReference type="Ensembl" id="ENSSPAP00000002204.1"/>
    </source>
</evidence>
<evidence type="ECO:0000256" key="3">
    <source>
        <dbReference type="ARBA" id="ARBA00022837"/>
    </source>
</evidence>
<sequence length="385" mass="43390">LQMRERGISMQEHFAINVCPGPILPIPQISDFFPRFHDYPCTPPPPREKKILKEETFNGETGGGFKDGERRGENDGDREEAVDSDDDDSEFGGGRTKLGKVVQSYLGTLEFTLLFDQENNCLHCTIHKAKGLKAMDSNGLADPYVKLHLLPGASKANKLRTKTLKNTLNPVWNETLVYHGITAADMTTKTLRLCVCDMDRLGRNEFIGEVRVALKKLREGENKRYNMGLERIAQVRARGRILVSLCYNTEKGCLLVGIIRCAHLAAMDSNVTSDIHEQTCILQPDMGKKSKYKTSVKKKTLNPEFNEEFSYEVSLDQLAKKTLEISVWDYDLGMSNDFIGGVELGINATGQRLRHWFECLKNKGKKVEYWHTLTQQGAPSSDKPD</sequence>
<name>A0A3B4Z6F8_9TELE</name>
<dbReference type="AlphaFoldDB" id="A0A3B4Z6F8"/>
<evidence type="ECO:0000259" key="5">
    <source>
        <dbReference type="PROSITE" id="PS50004"/>
    </source>
</evidence>
<dbReference type="GO" id="GO:0006887">
    <property type="term" value="P:exocytosis"/>
    <property type="evidence" value="ECO:0007669"/>
    <property type="project" value="TreeGrafter"/>
</dbReference>
<dbReference type="Pfam" id="PF00168">
    <property type="entry name" value="C2"/>
    <property type="match status" value="2"/>
</dbReference>
<dbReference type="PANTHER" id="PTHR45729:SF11">
    <property type="entry name" value="DOUBLE C2-LIKE DOMAINS, DELTA"/>
    <property type="match status" value="1"/>
</dbReference>
<dbReference type="GO" id="GO:0016020">
    <property type="term" value="C:membrane"/>
    <property type="evidence" value="ECO:0007669"/>
    <property type="project" value="InterPro"/>
</dbReference>
<dbReference type="CDD" id="cd04035">
    <property type="entry name" value="C2A_Rabphilin_Doc2"/>
    <property type="match status" value="1"/>
</dbReference>
<dbReference type="PANTHER" id="PTHR45729">
    <property type="entry name" value="RABPHILIN, ISOFORM A"/>
    <property type="match status" value="1"/>
</dbReference>
<reference evidence="6" key="1">
    <citation type="submission" date="2023-09" db="UniProtKB">
        <authorList>
            <consortium name="Ensembl"/>
        </authorList>
    </citation>
    <scope>IDENTIFICATION</scope>
</reference>
<dbReference type="Ensembl" id="ENSSPAT00000002238.1">
    <property type="protein sequence ID" value="ENSSPAP00000002204.1"/>
    <property type="gene ID" value="ENSSPAG00000001564.1"/>
</dbReference>
<dbReference type="PRINTS" id="PR00399">
    <property type="entry name" value="SYNAPTOTAGMN"/>
</dbReference>
<dbReference type="InterPro" id="IPR035892">
    <property type="entry name" value="C2_domain_sf"/>
</dbReference>
<keyword evidence="3" id="KW-0106">Calcium</keyword>